<reference evidence="2" key="1">
    <citation type="journal article" date="2014" name="Int. J. Syst. Evol. Microbiol.">
        <title>Complete genome sequence of Corynebacterium casei LMG S-19264T (=DSM 44701T), isolated from a smear-ripened cheese.</title>
        <authorList>
            <consortium name="US DOE Joint Genome Institute (JGI-PGF)"/>
            <person name="Walter F."/>
            <person name="Albersmeier A."/>
            <person name="Kalinowski J."/>
            <person name="Ruckert C."/>
        </authorList>
    </citation>
    <scope>NUCLEOTIDE SEQUENCE</scope>
    <source>
        <strain evidence="2">JCM 10088</strain>
    </source>
</reference>
<keyword evidence="3" id="KW-1185">Reference proteome</keyword>
<accession>A0A830GQU9</accession>
<evidence type="ECO:0000313" key="3">
    <source>
        <dbReference type="Proteomes" id="UP000610960"/>
    </source>
</evidence>
<dbReference type="Proteomes" id="UP000610960">
    <property type="component" value="Unassembled WGS sequence"/>
</dbReference>
<evidence type="ECO:0000313" key="2">
    <source>
        <dbReference type="EMBL" id="GGP19041.1"/>
    </source>
</evidence>
<sequence>MSDLSALIDDLRDIRVKLVRRSARLVSVMLIVVSAVAFVEQVGLLMNNGFLLVWAPMLVEVIMFVLSIGLMRKYTFLSRFMSLIDARYRGRLRRGFFIYVGELAAYFAIGYLLSRASLSMALAFEVSFLPVLLRLPAEEVRSKADKLFIIYLASSPSYFLVPEWGLSIAGALLLMGGIYVARR</sequence>
<feature type="transmembrane region" description="Helical" evidence="1">
    <location>
        <begin position="21"/>
        <end position="39"/>
    </location>
</feature>
<comment type="caution">
    <text evidence="2">The sequence shown here is derived from an EMBL/GenBank/DDBJ whole genome shotgun (WGS) entry which is preliminary data.</text>
</comment>
<dbReference type="EMBL" id="BMNL01000001">
    <property type="protein sequence ID" value="GGP19041.1"/>
    <property type="molecule type" value="Genomic_DNA"/>
</dbReference>
<feature type="transmembrane region" description="Helical" evidence="1">
    <location>
        <begin position="92"/>
        <end position="112"/>
    </location>
</feature>
<reference evidence="2" key="2">
    <citation type="submission" date="2020-09" db="EMBL/GenBank/DDBJ databases">
        <authorList>
            <person name="Sun Q."/>
            <person name="Ohkuma M."/>
        </authorList>
    </citation>
    <scope>NUCLEOTIDE SEQUENCE</scope>
    <source>
        <strain evidence="2">JCM 10088</strain>
    </source>
</reference>
<keyword evidence="1" id="KW-0472">Membrane</keyword>
<name>A0A830GQU9_9CREN</name>
<protein>
    <submittedName>
        <fullName evidence="2">Uncharacterized protein</fullName>
    </submittedName>
</protein>
<gene>
    <name evidence="2" type="ORF">GCM10007981_01120</name>
</gene>
<keyword evidence="1" id="KW-1133">Transmembrane helix</keyword>
<feature type="transmembrane region" description="Helical" evidence="1">
    <location>
        <begin position="158"/>
        <end position="181"/>
    </location>
</feature>
<proteinExistence type="predicted"/>
<dbReference type="AlphaFoldDB" id="A0A830GQU9"/>
<organism evidence="2 3">
    <name type="scientific">Thermocladium modestius</name>
    <dbReference type="NCBI Taxonomy" id="62609"/>
    <lineage>
        <taxon>Archaea</taxon>
        <taxon>Thermoproteota</taxon>
        <taxon>Thermoprotei</taxon>
        <taxon>Thermoproteales</taxon>
        <taxon>Thermoproteaceae</taxon>
        <taxon>Thermocladium</taxon>
    </lineage>
</organism>
<feature type="transmembrane region" description="Helical" evidence="1">
    <location>
        <begin position="51"/>
        <end position="71"/>
    </location>
</feature>
<keyword evidence="1" id="KW-0812">Transmembrane</keyword>
<evidence type="ECO:0000256" key="1">
    <source>
        <dbReference type="SAM" id="Phobius"/>
    </source>
</evidence>
<dbReference type="RefSeq" id="WP_188595529.1">
    <property type="nucleotide sequence ID" value="NZ_BMNL01000001.1"/>
</dbReference>